<accession>A0ABY2XB71</accession>
<dbReference type="Pfam" id="PF02873">
    <property type="entry name" value="MurB_C"/>
    <property type="match status" value="1"/>
</dbReference>
<dbReference type="EMBL" id="VCPC01000002">
    <property type="protein sequence ID" value="TMV13248.1"/>
    <property type="molecule type" value="Genomic_DNA"/>
</dbReference>
<comment type="caution">
    <text evidence="5">The sequence shown here is derived from an EMBL/GenBank/DDBJ whole genome shotgun (WGS) entry which is preliminary data.</text>
</comment>
<protein>
    <recommendedName>
        <fullName evidence="2">UDP-N-acetylenolpyruvoylglucosamine reductase</fullName>
    </recommendedName>
    <alternativeName>
        <fullName evidence="3">UDP-N-acetylmuramate dehydrogenase</fullName>
    </alternativeName>
</protein>
<proteinExistence type="predicted"/>
<comment type="cofactor">
    <cofactor evidence="1">
        <name>FAD</name>
        <dbReference type="ChEBI" id="CHEBI:57692"/>
    </cofactor>
</comment>
<organism evidence="5 6">
    <name type="scientific">Arenibacterium halophilum</name>
    <dbReference type="NCBI Taxonomy" id="2583821"/>
    <lineage>
        <taxon>Bacteria</taxon>
        <taxon>Pseudomonadati</taxon>
        <taxon>Pseudomonadota</taxon>
        <taxon>Alphaproteobacteria</taxon>
        <taxon>Rhodobacterales</taxon>
        <taxon>Paracoccaceae</taxon>
        <taxon>Arenibacterium</taxon>
    </lineage>
</organism>
<gene>
    <name evidence="5" type="ORF">FGK64_10845</name>
</gene>
<dbReference type="Gene3D" id="3.90.78.10">
    <property type="entry name" value="UDP-N-acetylenolpyruvoylglucosamine reductase, C-terminal domain"/>
    <property type="match status" value="1"/>
</dbReference>
<name>A0ABY2XB71_9RHOB</name>
<dbReference type="SUPFAM" id="SSF56194">
    <property type="entry name" value="Uridine diphospho-N-Acetylenolpyruvylglucosamine reductase, MurB, C-terminal domain"/>
    <property type="match status" value="1"/>
</dbReference>
<dbReference type="PANTHER" id="PTHR21071:SF4">
    <property type="entry name" value="UDP-N-ACETYLENOLPYRUVOYLGLUCOSAMINE REDUCTASE"/>
    <property type="match status" value="1"/>
</dbReference>
<evidence type="ECO:0000256" key="2">
    <source>
        <dbReference type="ARBA" id="ARBA00015188"/>
    </source>
</evidence>
<dbReference type="PANTHER" id="PTHR21071">
    <property type="entry name" value="UDP-N-ACETYLENOLPYRUVOYLGLUCOSAMINE REDUCTASE"/>
    <property type="match status" value="1"/>
</dbReference>
<evidence type="ECO:0000256" key="1">
    <source>
        <dbReference type="ARBA" id="ARBA00001974"/>
    </source>
</evidence>
<feature type="domain" description="UDP-N-acetylenolpyruvoylglucosamine reductase C-terminal" evidence="4">
    <location>
        <begin position="23"/>
        <end position="88"/>
    </location>
</feature>
<evidence type="ECO:0000256" key="3">
    <source>
        <dbReference type="ARBA" id="ARBA00031026"/>
    </source>
</evidence>
<reference evidence="5 6" key="1">
    <citation type="submission" date="2019-05" db="EMBL/GenBank/DDBJ databases">
        <title>Marivita sp. nov. isolated from sea sediment.</title>
        <authorList>
            <person name="Kim W."/>
        </authorList>
    </citation>
    <scope>NUCLEOTIDE SEQUENCE [LARGE SCALE GENOMIC DNA]</scope>
    <source>
        <strain evidence="5 6">CAU 1492</strain>
    </source>
</reference>
<evidence type="ECO:0000313" key="5">
    <source>
        <dbReference type="EMBL" id="TMV13248.1"/>
    </source>
</evidence>
<dbReference type="InterPro" id="IPR003170">
    <property type="entry name" value="MurB"/>
</dbReference>
<dbReference type="Proteomes" id="UP001191082">
    <property type="component" value="Unassembled WGS sequence"/>
</dbReference>
<dbReference type="InterPro" id="IPR011601">
    <property type="entry name" value="MurB_C"/>
</dbReference>
<evidence type="ECO:0000313" key="6">
    <source>
        <dbReference type="Proteomes" id="UP001191082"/>
    </source>
</evidence>
<dbReference type="InterPro" id="IPR036635">
    <property type="entry name" value="MurB_C_sf"/>
</dbReference>
<sequence>MSAQLADTCPTMPAHPVDGGVKLSAGWLLDACGFKGAHLGGAGFYERHALVLVNQRDASFDDVTIFAAQARTAVQARYGVRLEQEPKTMY</sequence>
<evidence type="ECO:0000259" key="4">
    <source>
        <dbReference type="Pfam" id="PF02873"/>
    </source>
</evidence>
<keyword evidence="6" id="KW-1185">Reference proteome</keyword>